<dbReference type="Gene3D" id="2.60.40.680">
    <property type="match status" value="1"/>
</dbReference>
<evidence type="ECO:0000256" key="1">
    <source>
        <dbReference type="SAM" id="MobiDB-lite"/>
    </source>
</evidence>
<dbReference type="EMBL" id="LGRX02002198">
    <property type="protein sequence ID" value="KAK3284692.1"/>
    <property type="molecule type" value="Genomic_DNA"/>
</dbReference>
<feature type="signal peptide" evidence="2">
    <location>
        <begin position="1"/>
        <end position="22"/>
    </location>
</feature>
<proteinExistence type="predicted"/>
<dbReference type="InterPro" id="IPR031437">
    <property type="entry name" value="Ig_TMEM132_4th"/>
</dbReference>
<feature type="domain" description="Transmembrane protein family 132 fourth" evidence="3">
    <location>
        <begin position="942"/>
        <end position="1042"/>
    </location>
</feature>
<comment type="caution">
    <text evidence="4">The sequence shown here is derived from an EMBL/GenBank/DDBJ whole genome shotgun (WGS) entry which is preliminary data.</text>
</comment>
<evidence type="ECO:0000313" key="5">
    <source>
        <dbReference type="Proteomes" id="UP001190700"/>
    </source>
</evidence>
<protein>
    <recommendedName>
        <fullName evidence="3">Transmembrane protein family 132 fourth domain-containing protein</fullName>
    </recommendedName>
</protein>
<accession>A0AAE0GUT9</accession>
<sequence>MTVTSKILILALGLLRPRSAGAQEYCYDVSYTQDFGKNAVQTNELLHPATAFPEKHAKVLNGTCGSISNDPTGLPRFIDYPQYVTLSTLSEWDCYDYYEGERAFYAYDYPNRYASNTGYEYPDAALIYFVVHEDGEVFLAMVWDKAGDGTGGGARIELRISPESASKEMQLELADNWHRDEDEYNIGCRDYPENWSDLSMDDCAAYVENNYCTESGTQGTGWIPDWGSLNDYAYDGYNARTACCSCGGGRSDWSKSQTTGDHCLGYDNGYYDCYSFDQPSGRGTFAWKWGPHYGNGLLLGPLPTTDYCVDITAYELENITEFHVMSFNETDKSMRRIVVPSDAVLSEGLQICTQSCSAHCEALGHDCDACSPSSESPCGWIWVVVPWDRGLCKGLRICGKLGLWAVICGVFRGSLRHDGMWFGCSLRHNSIWSDVARYIGGTSDQVVVYEMYNMGSYKIGVPAGQWFPAGLAANATRFAEVVMSDAESIFSRNSLASYFVPINGLGANVSVPNPYSPPPLPPYSVPAEPPPLPPPLPYPPPHPSLPSPPSPSMPPLPPPSLPMSPPPPPVSVLSKARPLLRLQSGSPGYPASAHTAVGTSPEVTRRFRSFNAQPPGSEVTAELLLGVRDECGSEDVDLAAAGFTGQQSAAVVTAHEPAAEVAAILRTATLYQDKSSLSLHYHVRDAVGRPQVDLSSLLVSLELAGSSGAQLRLDGSCATPDAASGAADCTDDGSGLLGWFSAAEDVGVTVSVAFKYEAWVSAAVGEAMELVLARLPAYTALAGAGVVLTMPMGPRLQGEYFVSKATANTGGYALEAFTLELKYTVGVLAYVSYTSSSLYNAPVVNGDPDAGTVTYLVTGSSDQATDASTTGDAVELAQFTFSVSSAAAPGTTTGVMSCVVTEMVNAGSFTFLRDAAAQVNGALDGAQTAAQLTVEEPAVVGIFAYAASAELFNTAHLDQSSAASSITSMAVYSSGSDQVLQDGSDVSCSFTDNSTSNSVATLGSGSLEVGSQHGAGAAALHVTVKHAAHAATLKFRVWFPTLVNLTAAHATLARIQDAQDPAACGSALYQTAQLAAVVHFGGADLPDLPVEGSCLVALASNDSTVAEVAGRLVHGRGDGVALVSPSTSSLDIPTIDVVMTVSSTATVTVEELVGELITGAVWDTAGVTTVDLDPASSLSLKATLQQVLSAEGQRGPVFFWARLSDDTWQTLLPQDGLNVSVAAGYERQLGVAQERGLMVGEVMAGAEWALGPMLTGVWQDQCSGAVLATGSANVLLDMAAPVSVTLTADNARIARSEDAAADAPVSIPTSAVLKVTLHFDDGTTRDMSADSRTNLTVLSGSHLASLEAASHTLSSASGATGHGSVEVLATFVDYAAAVDLSARVQVTLVQLDGLQLAARPYPAFAGSADVATTVLRQVHCSGQYQRASSEVSAVLSDGSAYDVTSEAQVASSDAAVVEVGPSLLVSVSPGACELLASWNSHSSEVVNMTVTPAPARVTQLEHATVWGSQGTFVGVTGSQQRLAVTAIFDDGTQFPDALDHSAIPSSWLTPSMYLAFDSSEPEAVNVNEEGVATLVGNHHSGVILTVSSTCADGTVDDTAAANDTLYANLEPELGDVDLGMQHGLQLPAVSAGESFDVAVRVNSASAYLLSFQVVIRLDAALLTATACNAGSDWAEYGLFCTIGDPAEEVLLLGSQATSTVQGAAVSIATVTLLAVAGDTSALTGLVADIEVMIRADSADDDKGNATMVAGAGDLLIHGSNKRRRSMLARTEHYRIPKNIRSMGVVAARWHGAARQALQECEVRGDANADCAFDVSDVLFVQRHLARFDGYTDLSGLGAFQRQQMDPTMDHLRADSDRAALGCTPSEYGAPCPTAADALYLLRARQKYYPFLQVPPGGVSAVAAVDEGANGTRLVLTVSVVDQSGEAPAAEQVEVRLEVSTELNLNMSFVVGDDAYPSSDGMVVTAVSIGNGAYEAVAMGAGNCGSFVAEDVGVAALMKTFDSSGATSTERQFPFFGSTADPFGAQGYTFDALTTPPNTAHPSAFLPPPPPPSQPDLHCPSTTLHPHPPHHP</sequence>
<reference evidence="4 5" key="1">
    <citation type="journal article" date="2015" name="Genome Biol. Evol.">
        <title>Comparative Genomics of a Bacterivorous Green Alga Reveals Evolutionary Causalities and Consequences of Phago-Mixotrophic Mode of Nutrition.</title>
        <authorList>
            <person name="Burns J.A."/>
            <person name="Paasch A."/>
            <person name="Narechania A."/>
            <person name="Kim E."/>
        </authorList>
    </citation>
    <scope>NUCLEOTIDE SEQUENCE [LARGE SCALE GENOMIC DNA]</scope>
    <source>
        <strain evidence="4 5">PLY_AMNH</strain>
    </source>
</reference>
<feature type="region of interest" description="Disordered" evidence="1">
    <location>
        <begin position="536"/>
        <end position="573"/>
    </location>
</feature>
<gene>
    <name evidence="4" type="ORF">CYMTET_7674</name>
</gene>
<evidence type="ECO:0000259" key="3">
    <source>
        <dbReference type="Pfam" id="PF16070"/>
    </source>
</evidence>
<evidence type="ECO:0000313" key="4">
    <source>
        <dbReference type="EMBL" id="KAK3284692.1"/>
    </source>
</evidence>
<feature type="compositionally biased region" description="Pro residues" evidence="1">
    <location>
        <begin position="2044"/>
        <end position="2053"/>
    </location>
</feature>
<feature type="chain" id="PRO_5042082674" description="Transmembrane protein family 132 fourth domain-containing protein" evidence="2">
    <location>
        <begin position="23"/>
        <end position="2071"/>
    </location>
</feature>
<evidence type="ECO:0000256" key="2">
    <source>
        <dbReference type="SAM" id="SignalP"/>
    </source>
</evidence>
<name>A0AAE0GUT9_9CHLO</name>
<keyword evidence="5" id="KW-1185">Reference proteome</keyword>
<dbReference type="Pfam" id="PF16070">
    <property type="entry name" value="Ig_TMEM132_4th"/>
    <property type="match status" value="1"/>
</dbReference>
<organism evidence="4 5">
    <name type="scientific">Cymbomonas tetramitiformis</name>
    <dbReference type="NCBI Taxonomy" id="36881"/>
    <lineage>
        <taxon>Eukaryota</taxon>
        <taxon>Viridiplantae</taxon>
        <taxon>Chlorophyta</taxon>
        <taxon>Pyramimonadophyceae</taxon>
        <taxon>Pyramimonadales</taxon>
        <taxon>Pyramimonadaceae</taxon>
        <taxon>Cymbomonas</taxon>
    </lineage>
</organism>
<feature type="compositionally biased region" description="Pro residues" evidence="1">
    <location>
        <begin position="536"/>
        <end position="570"/>
    </location>
</feature>
<feature type="region of interest" description="Disordered" evidence="1">
    <location>
        <begin position="2026"/>
        <end position="2071"/>
    </location>
</feature>
<keyword evidence="2" id="KW-0732">Signal</keyword>
<dbReference type="Proteomes" id="UP001190700">
    <property type="component" value="Unassembled WGS sequence"/>
</dbReference>
<dbReference type="CDD" id="cd08547">
    <property type="entry name" value="Type_II_cohesin"/>
    <property type="match status" value="1"/>
</dbReference>